<dbReference type="AlphaFoldDB" id="A0ABD5XI33"/>
<evidence type="ECO:0000256" key="1">
    <source>
        <dbReference type="SAM" id="MobiDB-lite"/>
    </source>
</evidence>
<protein>
    <submittedName>
        <fullName evidence="2">Uncharacterized protein</fullName>
    </submittedName>
</protein>
<dbReference type="SUPFAM" id="SSF53649">
    <property type="entry name" value="Alkaline phosphatase-like"/>
    <property type="match status" value="1"/>
</dbReference>
<evidence type="ECO:0000313" key="3">
    <source>
        <dbReference type="Proteomes" id="UP001596460"/>
    </source>
</evidence>
<dbReference type="RefSeq" id="WP_390243946.1">
    <property type="nucleotide sequence ID" value="NZ_JBHTAB010000003.1"/>
</dbReference>
<gene>
    <name evidence="2" type="ORF">ACFQI8_08565</name>
</gene>
<organism evidence="2 3">
    <name type="scientific">Haloferax chudinovii</name>
    <dbReference type="NCBI Taxonomy" id="1109010"/>
    <lineage>
        <taxon>Archaea</taxon>
        <taxon>Methanobacteriati</taxon>
        <taxon>Methanobacteriota</taxon>
        <taxon>Stenosarchaea group</taxon>
        <taxon>Halobacteria</taxon>
        <taxon>Halobacteriales</taxon>
        <taxon>Haloferacaceae</taxon>
        <taxon>Haloferax</taxon>
    </lineage>
</organism>
<comment type="caution">
    <text evidence="2">The sequence shown here is derived from an EMBL/GenBank/DDBJ whole genome shotgun (WGS) entry which is preliminary data.</text>
</comment>
<accession>A0ABD5XI33</accession>
<name>A0ABD5XI33_9EURY</name>
<keyword evidence="3" id="KW-1185">Reference proteome</keyword>
<dbReference type="InterPro" id="IPR017850">
    <property type="entry name" value="Alkaline_phosphatase_core_sf"/>
</dbReference>
<proteinExistence type="predicted"/>
<feature type="region of interest" description="Disordered" evidence="1">
    <location>
        <begin position="1"/>
        <end position="23"/>
    </location>
</feature>
<evidence type="ECO:0000313" key="2">
    <source>
        <dbReference type="EMBL" id="MFC7129448.1"/>
    </source>
</evidence>
<dbReference type="Gene3D" id="3.40.720.10">
    <property type="entry name" value="Alkaline Phosphatase, subunit A"/>
    <property type="match status" value="1"/>
</dbReference>
<reference evidence="2 3" key="1">
    <citation type="journal article" date="2019" name="Int. J. Syst. Evol. Microbiol.">
        <title>The Global Catalogue of Microorganisms (GCM) 10K type strain sequencing project: providing services to taxonomists for standard genome sequencing and annotation.</title>
        <authorList>
            <consortium name="The Broad Institute Genomics Platform"/>
            <consortium name="The Broad Institute Genome Sequencing Center for Infectious Disease"/>
            <person name="Wu L."/>
            <person name="Ma J."/>
        </authorList>
    </citation>
    <scope>NUCLEOTIDE SEQUENCE [LARGE SCALE GENOMIC DNA]</scope>
    <source>
        <strain evidence="2 3">DSM 26526</strain>
    </source>
</reference>
<dbReference type="Proteomes" id="UP001596460">
    <property type="component" value="Unassembled WGS sequence"/>
</dbReference>
<sequence length="246" mass="28507">MFCEESTFSGPIEKRESRGSHTSQFIRGNFDGRTLHDVVYTNGSPQLEKRRDEIDAEFHAVSNVWNSNRWNDDLGTIPPEDMTDAAIEAHQDYPNKRHIVHYMQPHYPFFESDINRGTNWKERGKFDLWDQLIRGRYEVSPDKVWEAYRDTLRRALPAVQELLDEIDGRVVVTSDHGNMIGERASPIPIKEWGHPIGIYTDELVTVPWNVHDDGTRRKIKAERPQSSESSVEDTVVTDRLQDLGYV</sequence>
<dbReference type="EMBL" id="JBHTAB010000003">
    <property type="protein sequence ID" value="MFC7129448.1"/>
    <property type="molecule type" value="Genomic_DNA"/>
</dbReference>